<keyword evidence="13" id="KW-1185">Reference proteome</keyword>
<feature type="region of interest" description="Disordered" evidence="9">
    <location>
        <begin position="907"/>
        <end position="950"/>
    </location>
</feature>
<dbReference type="SUPFAM" id="SSF57667">
    <property type="entry name" value="beta-beta-alpha zinc fingers"/>
    <property type="match status" value="1"/>
</dbReference>
<feature type="compositionally biased region" description="Basic and acidic residues" evidence="9">
    <location>
        <begin position="405"/>
        <end position="414"/>
    </location>
</feature>
<evidence type="ECO:0000256" key="10">
    <source>
        <dbReference type="SAM" id="Phobius"/>
    </source>
</evidence>
<dbReference type="Proteomes" id="UP000719412">
    <property type="component" value="Unassembled WGS sequence"/>
</dbReference>
<feature type="compositionally biased region" description="Basic and acidic residues" evidence="9">
    <location>
        <begin position="476"/>
        <end position="498"/>
    </location>
</feature>
<keyword evidence="7 10" id="KW-0472">Membrane</keyword>
<dbReference type="PROSITE" id="PS00028">
    <property type="entry name" value="ZINC_FINGER_C2H2_1"/>
    <property type="match status" value="9"/>
</dbReference>
<name>A0A8J6HLF5_TENMO</name>
<dbReference type="PANTHER" id="PTHR21190">
    <property type="entry name" value="GH10077P"/>
    <property type="match status" value="1"/>
</dbReference>
<keyword evidence="8" id="KW-0862">Zinc</keyword>
<evidence type="ECO:0000313" key="12">
    <source>
        <dbReference type="EMBL" id="KAH0816814.1"/>
    </source>
</evidence>
<evidence type="ECO:0000256" key="8">
    <source>
        <dbReference type="PROSITE-ProRule" id="PRU00042"/>
    </source>
</evidence>
<dbReference type="GO" id="GO:0016020">
    <property type="term" value="C:membrane"/>
    <property type="evidence" value="ECO:0007669"/>
    <property type="project" value="UniProtKB-SubCell"/>
</dbReference>
<feature type="domain" description="C2H2-type" evidence="11">
    <location>
        <begin position="449"/>
        <end position="477"/>
    </location>
</feature>
<feature type="region of interest" description="Disordered" evidence="9">
    <location>
        <begin position="476"/>
        <end position="500"/>
    </location>
</feature>
<feature type="compositionally biased region" description="Low complexity" evidence="9">
    <location>
        <begin position="908"/>
        <end position="917"/>
    </location>
</feature>
<feature type="compositionally biased region" description="Polar residues" evidence="9">
    <location>
        <begin position="1"/>
        <end position="11"/>
    </location>
</feature>
<dbReference type="InterPro" id="IPR006667">
    <property type="entry name" value="SLC41_membr_dom"/>
</dbReference>
<keyword evidence="5" id="KW-0460">Magnesium</keyword>
<evidence type="ECO:0000256" key="6">
    <source>
        <dbReference type="ARBA" id="ARBA00022989"/>
    </source>
</evidence>
<dbReference type="SMART" id="SM00355">
    <property type="entry name" value="ZnF_C2H2"/>
    <property type="match status" value="11"/>
</dbReference>
<evidence type="ECO:0000256" key="4">
    <source>
        <dbReference type="ARBA" id="ARBA00022692"/>
    </source>
</evidence>
<feature type="compositionally biased region" description="Polar residues" evidence="9">
    <location>
        <begin position="323"/>
        <end position="338"/>
    </location>
</feature>
<dbReference type="InterPro" id="IPR036236">
    <property type="entry name" value="Znf_C2H2_sf"/>
</dbReference>
<evidence type="ECO:0000313" key="13">
    <source>
        <dbReference type="Proteomes" id="UP000719412"/>
    </source>
</evidence>
<evidence type="ECO:0000259" key="11">
    <source>
        <dbReference type="PROSITE" id="PS50157"/>
    </source>
</evidence>
<feature type="domain" description="C2H2-type" evidence="11">
    <location>
        <begin position="531"/>
        <end position="554"/>
    </location>
</feature>
<feature type="region of interest" description="Disordered" evidence="9">
    <location>
        <begin position="293"/>
        <end position="357"/>
    </location>
</feature>
<evidence type="ECO:0000256" key="7">
    <source>
        <dbReference type="ARBA" id="ARBA00023136"/>
    </source>
</evidence>
<dbReference type="SUPFAM" id="SSF161093">
    <property type="entry name" value="MgtE membrane domain-like"/>
    <property type="match status" value="2"/>
</dbReference>
<feature type="transmembrane region" description="Helical" evidence="10">
    <location>
        <begin position="1468"/>
        <end position="1488"/>
    </location>
</feature>
<comment type="caution">
    <text evidence="12">The sequence shown here is derived from an EMBL/GenBank/DDBJ whole genome shotgun (WGS) entry which is preliminary data.</text>
</comment>
<feature type="transmembrane region" description="Helical" evidence="10">
    <location>
        <begin position="1637"/>
        <end position="1655"/>
    </location>
</feature>
<sequence length="1714" mass="190758">MTSVTLPSTSGPLHGGYSSVAEETTSSEPEFETPRPVKRCLVTPLTDSCKKRRKQSTPVRISAAESDLHTEGKPSSTSPEPELQCPVCQLYFNNSEQLQSHLVSDHSAVECKKEPEDFALNPQVERGETPLELTSNRPEVPWINELQSKEWMNPNLHGLPFNPTNPMFMTLPQFAQPDNMPRQPIRIFNPDAYCDLCNKEFCNKYFLKTHKANKHGIYSDPPSSEPLVNNVNIASYAGTIKLPTTVPSVEISTVKNEKSANIINPFNNLFPNPFSNKSFPQKTTKSNLPHLYESESNENVPNSNGFSSNSESDKISPDDQPAEESSSPNVQTESTSFKNESEGGIYYIPQSKMSPGNDIEISSRLRRIGVMNPKAFCEICCKEYCNKYFLRTHKMKRHGIYIPDDKEKDTKHEGGSNFPWQNNMQTSPLNLIMTEQSNIDRKTTSPSDISCDICGIKFQNASLSQLHNVSVHSKIYPKEEEHQDQTNEETKKENHPSNEKSINAEAISEDLQKLQTMILQLNELDVSKVCTTCNACNKEFENRYFLHAHMMTEHGILLDDVADVDKPVESENSSNNNTMCDLCGKDVQNVEEMKKHLLEFHPSNQGNLDNIKDEFNGFSTPEKSVNRIPVSSAERRISMNVTPTSSYCDICNKELCNKYFMKTHMQRMHGIEIENGAQIGGVICDICNKELCSKYFLRVHKHNTHGIVEYGTSLLQPRKNEGENATPQVPPDPDPALKPADLADLSHRYFTHFTEVCSICSRRFRSTKWLKAHLLSDHGQAGAEKWSELEQQLQQSIGQHSKAGVKCERGSPTLKIPNGGQERKEVGIQNVLSSLFGVDESSTKSYQCSFCPFTTPLLPLLFVHERSHSMSSDGAPLKCPVCTQSFLQPELLQHHMFAQHPFLPLPPFFNGNENPGETSKEPSEHAEDDDGGAKNKKKGKGKRAELSPEIGQNLRDAAKRAQVPAAYALPQGGEDAGYVMQAFLVEEAAAERRVVPAVVFLPVFQKQPAPLTLAQQSVNVPHAQSTQLRFMVNSSETPPLIHPTVDNHHWKVLVLTSCVLKRVQSDLNAVLPFSCLEFLTSSRIYHVHMITCLRWGRRSPRTAPSAAYISNAPLTRRLSVFFSSFVVLFSSVPRPGVFHAPYPHKLQIKMLPDDVTPNNYWTPYVASAFVIVVSVQQTFSKISAMVVYTYEGEENLDPQITISVLSDKIPEMPENQLTVSTILSFSPDLPKTKEMEAENDKVESLYNGKSLESIKSITLSESEVEAETTAIDKEHWYSITLQVFIPFMIAGIGTIGAGIVLGNVEEYEVFKEVKALYILVPSIIGLKGNLDMCLASRLSTQAHLGTMKSKRELFKMIVGNVGLVQVQAIVASCLVAIFAVGASALVNGGFDWEHALLLATSGVLTATMSCLILDFVLIAVIIISYKLKLNPDNVATPFAASIGDVVSLLVLSSWASLLFSIHDDYPEVMISVLGVYILLILPIWIFIVRKNNYTKKILTHGWTPVLSALIISGKYAILTMNECISELTLGGLVLDSAVDQFTGFVVFQPIINGIGGNLVSVQASRISTMLHKTSLKGVIPPHTKQWVWPWKALIRGVLPAKSARILLLMMIPGQTVFVFVADLIYNEGVSCVYPAFALTYVGVSLLQIMLLLYIAHIMIHTMWRFKMDPDNSAIPYLTALGDLLGSSLLLLAFIFLRAIHQDYTPVILEETANN</sequence>
<evidence type="ECO:0000256" key="9">
    <source>
        <dbReference type="SAM" id="MobiDB-lite"/>
    </source>
</evidence>
<keyword evidence="4 10" id="KW-0812">Transmembrane</keyword>
<feature type="transmembrane region" description="Helical" evidence="10">
    <location>
        <begin position="1357"/>
        <end position="1382"/>
    </location>
</feature>
<dbReference type="FunFam" id="1.10.357.20:FF:000003">
    <property type="entry name" value="Uncharacterized protein, isoform B"/>
    <property type="match status" value="1"/>
</dbReference>
<gene>
    <name evidence="12" type="ORF">GEV33_005979</name>
</gene>
<accession>A0A8J6HLF5</accession>
<feature type="transmembrane region" description="Helical" evidence="10">
    <location>
        <begin position="1676"/>
        <end position="1699"/>
    </location>
</feature>
<feature type="transmembrane region" description="Helical" evidence="10">
    <location>
        <begin position="1437"/>
        <end position="1462"/>
    </location>
</feature>
<proteinExistence type="inferred from homology"/>
<dbReference type="GO" id="GO:0008324">
    <property type="term" value="F:monoatomic cation transmembrane transporter activity"/>
    <property type="evidence" value="ECO:0007669"/>
    <property type="project" value="InterPro"/>
</dbReference>
<evidence type="ECO:0000256" key="5">
    <source>
        <dbReference type="ARBA" id="ARBA00022842"/>
    </source>
</evidence>
<protein>
    <recommendedName>
        <fullName evidence="11">C2H2-type domain-containing protein</fullName>
    </recommendedName>
</protein>
<feature type="region of interest" description="Disordered" evidence="9">
    <location>
        <begin position="1"/>
        <end position="81"/>
    </location>
</feature>
<dbReference type="PANTHER" id="PTHR21190:SF1">
    <property type="entry name" value="GH10077P"/>
    <property type="match status" value="1"/>
</dbReference>
<comment type="similarity">
    <text evidence="2">Belongs to the SLC41A transporter family.</text>
</comment>
<feature type="transmembrane region" description="Helical" evidence="10">
    <location>
        <begin position="1605"/>
        <end position="1625"/>
    </location>
</feature>
<reference evidence="12" key="1">
    <citation type="journal article" date="2020" name="J Insects Food Feed">
        <title>The yellow mealworm (Tenebrio molitor) genome: a resource for the emerging insects as food and feed industry.</title>
        <authorList>
            <person name="Eriksson T."/>
            <person name="Andere A."/>
            <person name="Kelstrup H."/>
            <person name="Emery V."/>
            <person name="Picard C."/>
        </authorList>
    </citation>
    <scope>NUCLEOTIDE SEQUENCE</scope>
    <source>
        <strain evidence="12">Stoneville</strain>
        <tissue evidence="12">Whole head</tissue>
    </source>
</reference>
<comment type="subcellular location">
    <subcellularLocation>
        <location evidence="1">Membrane</location>
        <topology evidence="1">Multi-pass membrane protein</topology>
    </subcellularLocation>
</comment>
<dbReference type="FunFam" id="1.10.357.20:FF:000001">
    <property type="entry name" value="Solute carrier family 41 member 2"/>
    <property type="match status" value="1"/>
</dbReference>
<dbReference type="PROSITE" id="PS50157">
    <property type="entry name" value="ZINC_FINGER_C2H2_2"/>
    <property type="match status" value="2"/>
</dbReference>
<organism evidence="12 13">
    <name type="scientific">Tenebrio molitor</name>
    <name type="common">Yellow mealworm beetle</name>
    <dbReference type="NCBI Taxonomy" id="7067"/>
    <lineage>
        <taxon>Eukaryota</taxon>
        <taxon>Metazoa</taxon>
        <taxon>Ecdysozoa</taxon>
        <taxon>Arthropoda</taxon>
        <taxon>Hexapoda</taxon>
        <taxon>Insecta</taxon>
        <taxon>Pterygota</taxon>
        <taxon>Neoptera</taxon>
        <taxon>Endopterygota</taxon>
        <taxon>Coleoptera</taxon>
        <taxon>Polyphaga</taxon>
        <taxon>Cucujiformia</taxon>
        <taxon>Tenebrionidae</taxon>
        <taxon>Tenebrio</taxon>
    </lineage>
</organism>
<keyword evidence="8" id="KW-0863">Zinc-finger</keyword>
<dbReference type="Gene3D" id="3.30.160.60">
    <property type="entry name" value="Classic Zinc Finger"/>
    <property type="match status" value="3"/>
</dbReference>
<feature type="region of interest" description="Disordered" evidence="9">
    <location>
        <begin position="405"/>
        <end position="424"/>
    </location>
</feature>
<dbReference type="Gene3D" id="1.10.357.20">
    <property type="entry name" value="SLC41 divalent cation transporters, integral membrane domain"/>
    <property type="match status" value="2"/>
</dbReference>
<keyword evidence="8" id="KW-0479">Metal-binding</keyword>
<feature type="transmembrane region" description="Helical" evidence="10">
    <location>
        <begin position="1283"/>
        <end position="1304"/>
    </location>
</feature>
<evidence type="ECO:0000256" key="2">
    <source>
        <dbReference type="ARBA" id="ARBA00009749"/>
    </source>
</evidence>
<keyword evidence="3" id="KW-0813">Transport</keyword>
<dbReference type="GO" id="GO:0008270">
    <property type="term" value="F:zinc ion binding"/>
    <property type="evidence" value="ECO:0007669"/>
    <property type="project" value="UniProtKB-KW"/>
</dbReference>
<dbReference type="Pfam" id="PF01769">
    <property type="entry name" value="MgtE"/>
    <property type="match status" value="2"/>
</dbReference>
<evidence type="ECO:0000256" key="3">
    <source>
        <dbReference type="ARBA" id="ARBA00022448"/>
    </source>
</evidence>
<evidence type="ECO:0000256" key="1">
    <source>
        <dbReference type="ARBA" id="ARBA00004141"/>
    </source>
</evidence>
<dbReference type="EMBL" id="JABDTM020020890">
    <property type="protein sequence ID" value="KAH0816814.1"/>
    <property type="molecule type" value="Genomic_DNA"/>
</dbReference>
<keyword evidence="6 10" id="KW-1133">Transmembrane helix</keyword>
<dbReference type="InterPro" id="IPR036739">
    <property type="entry name" value="SLC41_membr_dom_sf"/>
</dbReference>
<dbReference type="InterPro" id="IPR013087">
    <property type="entry name" value="Znf_C2H2_type"/>
</dbReference>
<reference evidence="12" key="2">
    <citation type="submission" date="2021-08" db="EMBL/GenBank/DDBJ databases">
        <authorList>
            <person name="Eriksson T."/>
        </authorList>
    </citation>
    <scope>NUCLEOTIDE SEQUENCE</scope>
    <source>
        <strain evidence="12">Stoneville</strain>
        <tissue evidence="12">Whole head</tissue>
    </source>
</reference>
<feature type="transmembrane region" description="Helical" evidence="10">
    <location>
        <begin position="1402"/>
        <end position="1425"/>
    </location>
</feature>